<reference evidence="1 2" key="1">
    <citation type="journal article" date="2015" name="Parasit. Vectors">
        <title>Draft genome of the scabies mite.</title>
        <authorList>
            <person name="Rider S.D.Jr."/>
            <person name="Morgan M.S."/>
            <person name="Arlian L.G."/>
        </authorList>
    </citation>
    <scope>NUCLEOTIDE SEQUENCE [LARGE SCALE GENOMIC DNA]</scope>
    <source>
        <strain evidence="1">Arlian Lab</strain>
    </source>
</reference>
<dbReference type="EMBL" id="JXLN01012122">
    <property type="protein sequence ID" value="KPM08031.1"/>
    <property type="molecule type" value="Genomic_DNA"/>
</dbReference>
<dbReference type="SUPFAM" id="SSF63748">
    <property type="entry name" value="Tudor/PWWP/MBT"/>
    <property type="match status" value="1"/>
</dbReference>
<dbReference type="Pfam" id="PF00567">
    <property type="entry name" value="TUDOR"/>
    <property type="match status" value="1"/>
</dbReference>
<sequence length="275" mass="32268">MIDEEFIETLNLIEKKFEDIRTLFNKLKQNAFDRIRSNVNVSEKSSKILNENISNISNESINKPIVTDCNEKITQKADTKIVSIRNESIENFVISFAASTRNFFIQNDIDGFEKFVNEFTEAYLECNLSRLRVNKNDLIIGEIYAILFEIDDCYYRVRYLDDDPREIDNIQIMFVDLGEIQSIRANSLLELLPQFKNVPYFALNCFINANWLENNKRLDSLLLNFVDESHLHYDSIVGRLSEPLYGKYPIEIELKNLQGEWINLIEYQFDILNDG</sequence>
<dbReference type="GO" id="GO:0005737">
    <property type="term" value="C:cytoplasm"/>
    <property type="evidence" value="ECO:0007669"/>
    <property type="project" value="UniProtKB-ARBA"/>
</dbReference>
<dbReference type="AlphaFoldDB" id="A0A132AAK8"/>
<dbReference type="PROSITE" id="PS50304">
    <property type="entry name" value="TUDOR"/>
    <property type="match status" value="1"/>
</dbReference>
<accession>A0A132AAK8</accession>
<name>A0A132AAK8_SARSC</name>
<proteinExistence type="predicted"/>
<dbReference type="InterPro" id="IPR002999">
    <property type="entry name" value="Tudor"/>
</dbReference>
<gene>
    <name evidence="1" type="ORF">QR98_0065440</name>
</gene>
<dbReference type="Proteomes" id="UP000616769">
    <property type="component" value="Unassembled WGS sequence"/>
</dbReference>
<dbReference type="Gene3D" id="2.40.50.90">
    <property type="match status" value="1"/>
</dbReference>
<evidence type="ECO:0000313" key="1">
    <source>
        <dbReference type="EMBL" id="KPM08031.1"/>
    </source>
</evidence>
<organism evidence="1 2">
    <name type="scientific">Sarcoptes scabiei</name>
    <name type="common">Itch mite</name>
    <name type="synonym">Acarus scabiei</name>
    <dbReference type="NCBI Taxonomy" id="52283"/>
    <lineage>
        <taxon>Eukaryota</taxon>
        <taxon>Metazoa</taxon>
        <taxon>Ecdysozoa</taxon>
        <taxon>Arthropoda</taxon>
        <taxon>Chelicerata</taxon>
        <taxon>Arachnida</taxon>
        <taxon>Acari</taxon>
        <taxon>Acariformes</taxon>
        <taxon>Sarcoptiformes</taxon>
        <taxon>Astigmata</taxon>
        <taxon>Psoroptidia</taxon>
        <taxon>Sarcoptoidea</taxon>
        <taxon>Sarcoptidae</taxon>
        <taxon>Sarcoptinae</taxon>
        <taxon>Sarcoptes</taxon>
    </lineage>
</organism>
<dbReference type="InterPro" id="IPR035437">
    <property type="entry name" value="SNase_OB-fold_sf"/>
</dbReference>
<comment type="caution">
    <text evidence="1">The sequence shown here is derived from an EMBL/GenBank/DDBJ whole genome shotgun (WGS) entry which is preliminary data.</text>
</comment>
<dbReference type="VEuPathDB" id="VectorBase:SSCA008007"/>
<dbReference type="Gene3D" id="2.30.30.140">
    <property type="match status" value="1"/>
</dbReference>
<dbReference type="OrthoDB" id="9995375at2759"/>
<evidence type="ECO:0000313" key="2">
    <source>
        <dbReference type="Proteomes" id="UP000616769"/>
    </source>
</evidence>
<protein>
    <submittedName>
        <fullName evidence="1">Tudor domain-containing protein 7B-like protein</fullName>
    </submittedName>
</protein>